<evidence type="ECO:0000256" key="6">
    <source>
        <dbReference type="PROSITE-ProRule" id="PRU00205"/>
    </source>
</evidence>
<feature type="domain" description="TLC" evidence="8">
    <location>
        <begin position="109"/>
        <end position="327"/>
    </location>
</feature>
<dbReference type="OrthoDB" id="537032at2759"/>
<dbReference type="HOGENOM" id="CLU_028277_2_1_1"/>
<dbReference type="InterPro" id="IPR006634">
    <property type="entry name" value="TLC-dom"/>
</dbReference>
<feature type="transmembrane region" description="Helical" evidence="7">
    <location>
        <begin position="111"/>
        <end position="130"/>
    </location>
</feature>
<evidence type="ECO:0000256" key="4">
    <source>
        <dbReference type="ARBA" id="ARBA00022989"/>
    </source>
</evidence>
<comment type="subcellular location">
    <subcellularLocation>
        <location evidence="1">Membrane</location>
        <topology evidence="1">Multi-pass membrane protein</topology>
    </subcellularLocation>
</comment>
<organism evidence="9 10">
    <name type="scientific">Amanita muscaria (strain Koide BX008)</name>
    <dbReference type="NCBI Taxonomy" id="946122"/>
    <lineage>
        <taxon>Eukaryota</taxon>
        <taxon>Fungi</taxon>
        <taxon>Dikarya</taxon>
        <taxon>Basidiomycota</taxon>
        <taxon>Agaricomycotina</taxon>
        <taxon>Agaricomycetes</taxon>
        <taxon>Agaricomycetidae</taxon>
        <taxon>Agaricales</taxon>
        <taxon>Pluteineae</taxon>
        <taxon>Amanitaceae</taxon>
        <taxon>Amanita</taxon>
    </lineage>
</organism>
<name>A0A0C2T2N9_AMAMK</name>
<dbReference type="GO" id="GO:0050291">
    <property type="term" value="F:sphingosine N-acyltransferase activity"/>
    <property type="evidence" value="ECO:0007669"/>
    <property type="project" value="InterPro"/>
</dbReference>
<dbReference type="GO" id="GO:0046513">
    <property type="term" value="P:ceramide biosynthetic process"/>
    <property type="evidence" value="ECO:0007669"/>
    <property type="project" value="InterPro"/>
</dbReference>
<accession>A0A0C2T2N9</accession>
<dbReference type="PROSITE" id="PS50922">
    <property type="entry name" value="TLC"/>
    <property type="match status" value="1"/>
</dbReference>
<dbReference type="GO" id="GO:0016020">
    <property type="term" value="C:membrane"/>
    <property type="evidence" value="ECO:0007669"/>
    <property type="project" value="UniProtKB-SubCell"/>
</dbReference>
<dbReference type="InterPro" id="IPR016439">
    <property type="entry name" value="Lag1/Lac1-like"/>
</dbReference>
<feature type="transmembrane region" description="Helical" evidence="7">
    <location>
        <begin position="29"/>
        <end position="50"/>
    </location>
</feature>
<protein>
    <recommendedName>
        <fullName evidence="8">TLC domain-containing protein</fullName>
    </recommendedName>
</protein>
<dbReference type="SMART" id="SM00724">
    <property type="entry name" value="TLC"/>
    <property type="match status" value="1"/>
</dbReference>
<evidence type="ECO:0000256" key="2">
    <source>
        <dbReference type="ARBA" id="ARBA00009808"/>
    </source>
</evidence>
<sequence>MSSYLIPLFSLSYQENTPTIIDSFQGSSFYGSGLLDLCLITTIIAVMAVLRDAFRLGFFEPLARWVLSKKLTRLTQPTKINGSAKPIANSNGHSHDSSYVKKEQRRAHRSVLRFAEQGWSFVYYSLQWGFGFYVNWKLPTRSIDSSTLFSGYPHFPLPGPVKLYYLMQFAFYLHQILILNAEQRRKDHVQMMAHHVITIVLMALSYSMNFTRVGCLVMVLMDWCDIFLPLAKMIRYLRISQLACDWTFGFFLVSWFITRHVLFVLVIKALYDAATDQDVTVFIWNPEADIYVNVHVWFCFCALLMSLQILQLGWFWMICRVAWRVVSGRGATDERSDDEGYAYLYCQPVKTLTGPYFSDDKED</sequence>
<feature type="transmembrane region" description="Helical" evidence="7">
    <location>
        <begin position="290"/>
        <end position="310"/>
    </location>
</feature>
<keyword evidence="3 6" id="KW-0812">Transmembrane</keyword>
<gene>
    <name evidence="9" type="ORF">M378DRAFT_67534</name>
</gene>
<dbReference type="Proteomes" id="UP000054549">
    <property type="component" value="Unassembled WGS sequence"/>
</dbReference>
<evidence type="ECO:0000256" key="7">
    <source>
        <dbReference type="SAM" id="Phobius"/>
    </source>
</evidence>
<feature type="transmembrane region" description="Helical" evidence="7">
    <location>
        <begin position="193"/>
        <end position="210"/>
    </location>
</feature>
<dbReference type="STRING" id="946122.A0A0C2T2N9"/>
<feature type="transmembrane region" description="Helical" evidence="7">
    <location>
        <begin position="163"/>
        <end position="181"/>
    </location>
</feature>
<evidence type="ECO:0000256" key="3">
    <source>
        <dbReference type="ARBA" id="ARBA00022692"/>
    </source>
</evidence>
<comment type="similarity">
    <text evidence="2">Belongs to the sphingosine N-acyltransferase family.</text>
</comment>
<dbReference type="AlphaFoldDB" id="A0A0C2T2N9"/>
<evidence type="ECO:0000259" key="8">
    <source>
        <dbReference type="PROSITE" id="PS50922"/>
    </source>
</evidence>
<dbReference type="PANTHER" id="PTHR12560:SF0">
    <property type="entry name" value="LD18904P"/>
    <property type="match status" value="1"/>
</dbReference>
<evidence type="ECO:0000313" key="9">
    <source>
        <dbReference type="EMBL" id="KIL70105.1"/>
    </source>
</evidence>
<dbReference type="FunCoup" id="A0A0C2T2N9">
    <property type="interactions" value="252"/>
</dbReference>
<keyword evidence="4 7" id="KW-1133">Transmembrane helix</keyword>
<evidence type="ECO:0000313" key="10">
    <source>
        <dbReference type="Proteomes" id="UP000054549"/>
    </source>
</evidence>
<keyword evidence="5 6" id="KW-0472">Membrane</keyword>
<dbReference type="PANTHER" id="PTHR12560">
    <property type="entry name" value="LONGEVITY ASSURANCE FACTOR 1 LAG1"/>
    <property type="match status" value="1"/>
</dbReference>
<evidence type="ECO:0000256" key="5">
    <source>
        <dbReference type="ARBA" id="ARBA00023136"/>
    </source>
</evidence>
<proteinExistence type="inferred from homology"/>
<evidence type="ECO:0000256" key="1">
    <source>
        <dbReference type="ARBA" id="ARBA00004141"/>
    </source>
</evidence>
<keyword evidence="10" id="KW-1185">Reference proteome</keyword>
<feature type="transmembrane region" description="Helical" evidence="7">
    <location>
        <begin position="246"/>
        <end position="270"/>
    </location>
</feature>
<dbReference type="InParanoid" id="A0A0C2T2N9"/>
<dbReference type="Pfam" id="PF03798">
    <property type="entry name" value="TRAM_LAG1_CLN8"/>
    <property type="match status" value="1"/>
</dbReference>
<dbReference type="EMBL" id="KN818224">
    <property type="protein sequence ID" value="KIL70105.1"/>
    <property type="molecule type" value="Genomic_DNA"/>
</dbReference>
<reference evidence="9 10" key="1">
    <citation type="submission" date="2014-04" db="EMBL/GenBank/DDBJ databases">
        <title>Evolutionary Origins and Diversification of the Mycorrhizal Mutualists.</title>
        <authorList>
            <consortium name="DOE Joint Genome Institute"/>
            <consortium name="Mycorrhizal Genomics Consortium"/>
            <person name="Kohler A."/>
            <person name="Kuo A."/>
            <person name="Nagy L.G."/>
            <person name="Floudas D."/>
            <person name="Copeland A."/>
            <person name="Barry K.W."/>
            <person name="Cichocki N."/>
            <person name="Veneault-Fourrey C."/>
            <person name="LaButti K."/>
            <person name="Lindquist E.A."/>
            <person name="Lipzen A."/>
            <person name="Lundell T."/>
            <person name="Morin E."/>
            <person name="Murat C."/>
            <person name="Riley R."/>
            <person name="Ohm R."/>
            <person name="Sun H."/>
            <person name="Tunlid A."/>
            <person name="Henrissat B."/>
            <person name="Grigoriev I.V."/>
            <person name="Hibbett D.S."/>
            <person name="Martin F."/>
        </authorList>
    </citation>
    <scope>NUCLEOTIDE SEQUENCE [LARGE SCALE GENOMIC DNA]</scope>
    <source>
        <strain evidence="9 10">Koide BX008</strain>
    </source>
</reference>